<dbReference type="InterPro" id="IPR029060">
    <property type="entry name" value="PIN-like_dom_sf"/>
</dbReference>
<dbReference type="GO" id="GO:0006364">
    <property type="term" value="P:rRNA processing"/>
    <property type="evidence" value="ECO:0007669"/>
    <property type="project" value="UniProtKB-KW"/>
</dbReference>
<dbReference type="FunFam" id="3.40.50.1010:FF:000006">
    <property type="entry name" value="rRNA-processing protein UTP23 homolog"/>
    <property type="match status" value="1"/>
</dbReference>
<proteinExistence type="evidence at transcript level"/>
<protein>
    <recommendedName>
        <fullName evidence="7">rRNA-processing protein UTP23 homolog</fullName>
    </recommendedName>
</protein>
<dbReference type="Gene3D" id="3.40.50.1010">
    <property type="entry name" value="5'-nuclease"/>
    <property type="match status" value="1"/>
</dbReference>
<reference evidence="10" key="1">
    <citation type="submission" date="2020-04" db="EMBL/GenBank/DDBJ databases">
        <authorList>
            <person name="Neveu A P."/>
        </authorList>
    </citation>
    <scope>NUCLEOTIDE SEQUENCE</scope>
    <source>
        <tissue evidence="10">Whole embryo</tissue>
    </source>
</reference>
<feature type="compositionally biased region" description="Basic residues" evidence="8">
    <location>
        <begin position="189"/>
        <end position="199"/>
    </location>
</feature>
<organism evidence="10">
    <name type="scientific">Phallusia mammillata</name>
    <dbReference type="NCBI Taxonomy" id="59560"/>
    <lineage>
        <taxon>Eukaryota</taxon>
        <taxon>Metazoa</taxon>
        <taxon>Chordata</taxon>
        <taxon>Tunicata</taxon>
        <taxon>Ascidiacea</taxon>
        <taxon>Phlebobranchia</taxon>
        <taxon>Ascidiidae</taxon>
        <taxon>Phallusia</taxon>
    </lineage>
</organism>
<comment type="similarity">
    <text evidence="6">Belongs to the UTP23/FCF1 family. UTP23 subfamily.</text>
</comment>
<comment type="function">
    <text evidence="5">Involved in rRNA-processing and ribosome biogenesis.</text>
</comment>
<evidence type="ECO:0000256" key="8">
    <source>
        <dbReference type="SAM" id="MobiDB-lite"/>
    </source>
</evidence>
<dbReference type="CDD" id="cd09866">
    <property type="entry name" value="PIN_Fcf1-Utp23-H"/>
    <property type="match status" value="1"/>
</dbReference>
<keyword evidence="4" id="KW-0539">Nucleus</keyword>
<keyword evidence="2" id="KW-0690">Ribosome biogenesis</keyword>
<accession>A0A6F9DX13</accession>
<evidence type="ECO:0000256" key="6">
    <source>
        <dbReference type="ARBA" id="ARBA00038503"/>
    </source>
</evidence>
<dbReference type="GO" id="GO:0032040">
    <property type="term" value="C:small-subunit processome"/>
    <property type="evidence" value="ECO:0007669"/>
    <property type="project" value="InterPro"/>
</dbReference>
<evidence type="ECO:0000313" key="10">
    <source>
        <dbReference type="EMBL" id="CAB3267578.1"/>
    </source>
</evidence>
<name>A0A6F9DX13_9ASCI</name>
<dbReference type="PANTHER" id="PTHR12416">
    <property type="entry name" value="RRNA-PROCESSING PROTEIN UTP23 HOMOLOG"/>
    <property type="match status" value="1"/>
</dbReference>
<evidence type="ECO:0000256" key="3">
    <source>
        <dbReference type="ARBA" id="ARBA00022552"/>
    </source>
</evidence>
<dbReference type="InterPro" id="IPR057776">
    <property type="entry name" value="UTP23_sensor"/>
</dbReference>
<dbReference type="Pfam" id="PF24779">
    <property type="entry name" value="UTP23_sensor"/>
    <property type="match status" value="1"/>
</dbReference>
<feature type="domain" description="UTP23 sensor motif region" evidence="9">
    <location>
        <begin position="195"/>
        <end position="212"/>
    </location>
</feature>
<keyword evidence="3" id="KW-0698">rRNA processing</keyword>
<feature type="region of interest" description="Disordered" evidence="8">
    <location>
        <begin position="187"/>
        <end position="215"/>
    </location>
</feature>
<gene>
    <name evidence="10" type="primary">Utp23</name>
</gene>
<evidence type="ECO:0000256" key="5">
    <source>
        <dbReference type="ARBA" id="ARBA00037300"/>
    </source>
</evidence>
<dbReference type="SUPFAM" id="SSF88723">
    <property type="entry name" value="PIN domain-like"/>
    <property type="match status" value="1"/>
</dbReference>
<sequence length="215" mass="24174">MKIKRQKQARHLLSMYKNSFRIQEPFQVLIDGTFAQAAYKNKVFIEDQLSKYLSCSLRCFTTKCVLAELSLLGSEMRGAKAIIQKFQTKPCSHDDSPTSAVKCLKSLIGDKNEHGYFIATQDANLTKLARSIPGIPVLYIYQMSIILDKPSKATSNFVKDLSSDKIRMPAEQKASLLAMKKEANIIIPQKRKPVKRKGPKGPNPLSVKKKKKKGN</sequence>
<evidence type="ECO:0000259" key="9">
    <source>
        <dbReference type="Pfam" id="PF24779"/>
    </source>
</evidence>
<dbReference type="Pfam" id="PF04900">
    <property type="entry name" value="Fcf1"/>
    <property type="match status" value="1"/>
</dbReference>
<evidence type="ECO:0000256" key="4">
    <source>
        <dbReference type="ARBA" id="ARBA00023242"/>
    </source>
</evidence>
<dbReference type="InterPro" id="IPR006984">
    <property type="entry name" value="Fcf1/UTP23"/>
</dbReference>
<dbReference type="EMBL" id="LR791716">
    <property type="protein sequence ID" value="CAB3267578.1"/>
    <property type="molecule type" value="mRNA"/>
</dbReference>
<comment type="subcellular location">
    <subcellularLocation>
        <location evidence="1">Nucleus</location>
        <location evidence="1">Nucleolus</location>
    </subcellularLocation>
</comment>
<evidence type="ECO:0000256" key="7">
    <source>
        <dbReference type="ARBA" id="ARBA00071400"/>
    </source>
</evidence>
<evidence type="ECO:0000256" key="2">
    <source>
        <dbReference type="ARBA" id="ARBA00022517"/>
    </source>
</evidence>
<evidence type="ECO:0000256" key="1">
    <source>
        <dbReference type="ARBA" id="ARBA00004604"/>
    </source>
</evidence>
<dbReference type="AlphaFoldDB" id="A0A6F9DX13"/>